<keyword evidence="1" id="KW-0812">Transmembrane</keyword>
<keyword evidence="1" id="KW-0472">Membrane</keyword>
<evidence type="ECO:0000313" key="3">
    <source>
        <dbReference type="Proteomes" id="UP000092460"/>
    </source>
</evidence>
<organism evidence="2 3">
    <name type="scientific">Glossina palpalis gambiensis</name>
    <dbReference type="NCBI Taxonomy" id="67801"/>
    <lineage>
        <taxon>Eukaryota</taxon>
        <taxon>Metazoa</taxon>
        <taxon>Ecdysozoa</taxon>
        <taxon>Arthropoda</taxon>
        <taxon>Hexapoda</taxon>
        <taxon>Insecta</taxon>
        <taxon>Pterygota</taxon>
        <taxon>Neoptera</taxon>
        <taxon>Endopterygota</taxon>
        <taxon>Diptera</taxon>
        <taxon>Brachycera</taxon>
        <taxon>Muscomorpha</taxon>
        <taxon>Hippoboscoidea</taxon>
        <taxon>Glossinidae</taxon>
        <taxon>Glossina</taxon>
    </lineage>
</organism>
<protein>
    <submittedName>
        <fullName evidence="2">Uncharacterized protein</fullName>
    </submittedName>
</protein>
<keyword evidence="1" id="KW-1133">Transmembrane helix</keyword>
<dbReference type="EMBL" id="JXJN01004445">
    <property type="status" value="NOT_ANNOTATED_CDS"/>
    <property type="molecule type" value="Genomic_DNA"/>
</dbReference>
<evidence type="ECO:0000313" key="2">
    <source>
        <dbReference type="EnsemblMetazoa" id="GPPI010507-PA"/>
    </source>
</evidence>
<evidence type="ECO:0000256" key="1">
    <source>
        <dbReference type="SAM" id="Phobius"/>
    </source>
</evidence>
<dbReference type="Proteomes" id="UP000092460">
    <property type="component" value="Unassembled WGS sequence"/>
</dbReference>
<name>A0A1B0AW15_9MUSC</name>
<reference evidence="2" key="2">
    <citation type="submission" date="2020-05" db="UniProtKB">
        <authorList>
            <consortium name="EnsemblMetazoa"/>
        </authorList>
    </citation>
    <scope>IDENTIFICATION</scope>
    <source>
        <strain evidence="2">IAEA</strain>
    </source>
</reference>
<accession>A0A1B0AW15</accession>
<keyword evidence="3" id="KW-1185">Reference proteome</keyword>
<sequence>MFSPMKPPNFKSERINLRSLIDDFCEISINPATIFKIIMNFYLTCFSVRTELAKQYFAHFHAPYQAEITHALLVNLIAISLQLINLITTLMQRVNKNFIIYRIVNGNNAKANNEVAIFPKPSLII</sequence>
<feature type="transmembrane region" description="Helical" evidence="1">
    <location>
        <begin position="68"/>
        <end position="87"/>
    </location>
</feature>
<dbReference type="EnsemblMetazoa" id="GPPI010507-RA">
    <property type="protein sequence ID" value="GPPI010507-PA"/>
    <property type="gene ID" value="GPPI010507"/>
</dbReference>
<proteinExistence type="predicted"/>
<dbReference type="AlphaFoldDB" id="A0A1B0AW15"/>
<dbReference type="VEuPathDB" id="VectorBase:GPPI010507"/>
<reference evidence="3" key="1">
    <citation type="submission" date="2015-01" db="EMBL/GenBank/DDBJ databases">
        <authorList>
            <person name="Aksoy S."/>
            <person name="Warren W."/>
            <person name="Wilson R.K."/>
        </authorList>
    </citation>
    <scope>NUCLEOTIDE SEQUENCE [LARGE SCALE GENOMIC DNA]</scope>
    <source>
        <strain evidence="3">IAEA</strain>
    </source>
</reference>